<evidence type="ECO:0000313" key="2">
    <source>
        <dbReference type="Proteomes" id="UP001159428"/>
    </source>
</evidence>
<accession>A0AAU9XDM0</accession>
<name>A0AAU9XDM0_9CNID</name>
<proteinExistence type="predicted"/>
<feature type="non-terminal residue" evidence="1">
    <location>
        <position position="1"/>
    </location>
</feature>
<gene>
    <name evidence="1" type="ORF">PMEA_00021071</name>
</gene>
<dbReference type="EMBL" id="CALNXJ010000039">
    <property type="protein sequence ID" value="CAH3144512.1"/>
    <property type="molecule type" value="Genomic_DNA"/>
</dbReference>
<reference evidence="1 2" key="1">
    <citation type="submission" date="2022-05" db="EMBL/GenBank/DDBJ databases">
        <authorList>
            <consortium name="Genoscope - CEA"/>
            <person name="William W."/>
        </authorList>
    </citation>
    <scope>NUCLEOTIDE SEQUENCE [LARGE SCALE GENOMIC DNA]</scope>
</reference>
<protein>
    <submittedName>
        <fullName evidence="1">Uncharacterized protein</fullName>
    </submittedName>
</protein>
<sequence length="134" mass="15719">EDKELKDALGRYVKQNLRRIELLDFVSRDFSEYAWSLRTPDRRLEYSGIRYTDQTVQVDEVEEALKKELEGPGKFLGYRALHKKLRQVHELNVPRDLVYAVMYNVDPDALAERAPQFKKKAKDNFTSRGQAKVT</sequence>
<organism evidence="1 2">
    <name type="scientific">Pocillopora meandrina</name>
    <dbReference type="NCBI Taxonomy" id="46732"/>
    <lineage>
        <taxon>Eukaryota</taxon>
        <taxon>Metazoa</taxon>
        <taxon>Cnidaria</taxon>
        <taxon>Anthozoa</taxon>
        <taxon>Hexacorallia</taxon>
        <taxon>Scleractinia</taxon>
        <taxon>Astrocoeniina</taxon>
        <taxon>Pocilloporidae</taxon>
        <taxon>Pocillopora</taxon>
    </lineage>
</organism>
<dbReference type="AlphaFoldDB" id="A0AAU9XDM0"/>
<comment type="caution">
    <text evidence="1">The sequence shown here is derived from an EMBL/GenBank/DDBJ whole genome shotgun (WGS) entry which is preliminary data.</text>
</comment>
<evidence type="ECO:0000313" key="1">
    <source>
        <dbReference type="EMBL" id="CAH3144512.1"/>
    </source>
</evidence>
<keyword evidence="2" id="KW-1185">Reference proteome</keyword>
<dbReference type="Proteomes" id="UP001159428">
    <property type="component" value="Unassembled WGS sequence"/>
</dbReference>